<dbReference type="GO" id="GO:0016491">
    <property type="term" value="F:oxidoreductase activity"/>
    <property type="evidence" value="ECO:0007669"/>
    <property type="project" value="UniProtKB-KW"/>
</dbReference>
<evidence type="ECO:0000313" key="8">
    <source>
        <dbReference type="Proteomes" id="UP000304864"/>
    </source>
</evidence>
<dbReference type="PANTHER" id="PTHR11709">
    <property type="entry name" value="MULTI-COPPER OXIDASE"/>
    <property type="match status" value="1"/>
</dbReference>
<dbReference type="InterPro" id="IPR011707">
    <property type="entry name" value="Cu-oxidase-like_N"/>
</dbReference>
<keyword evidence="1" id="KW-0479">Metal-binding</keyword>
<dbReference type="CDD" id="cd13896">
    <property type="entry name" value="CuRO_3_CopA"/>
    <property type="match status" value="1"/>
</dbReference>
<dbReference type="InterPro" id="IPR006311">
    <property type="entry name" value="TAT_signal"/>
</dbReference>
<evidence type="ECO:0000259" key="6">
    <source>
        <dbReference type="Pfam" id="PF07732"/>
    </source>
</evidence>
<dbReference type="InterPro" id="IPR045087">
    <property type="entry name" value="Cu-oxidase_fam"/>
</dbReference>
<dbReference type="PROSITE" id="PS51318">
    <property type="entry name" value="TAT"/>
    <property type="match status" value="1"/>
</dbReference>
<dbReference type="CDD" id="cd13874">
    <property type="entry name" value="CuRO_2_CopA"/>
    <property type="match status" value="1"/>
</dbReference>
<dbReference type="EMBL" id="CP040602">
    <property type="protein sequence ID" value="QCU89792.1"/>
    <property type="molecule type" value="Genomic_DNA"/>
</dbReference>
<evidence type="ECO:0000256" key="1">
    <source>
        <dbReference type="ARBA" id="ARBA00022723"/>
    </source>
</evidence>
<accession>A0A4P9K4D8</accession>
<dbReference type="RefSeq" id="WP_138564469.1">
    <property type="nucleotide sequence ID" value="NZ_CP040602.1"/>
</dbReference>
<dbReference type="InterPro" id="IPR001117">
    <property type="entry name" value="Cu-oxidase_2nd"/>
</dbReference>
<dbReference type="InterPro" id="IPR034282">
    <property type="entry name" value="CuRO_2_CopA"/>
</dbReference>
<dbReference type="InterPro" id="IPR008972">
    <property type="entry name" value="Cupredoxin"/>
</dbReference>
<dbReference type="KEGG" id="thig:FE785_03635"/>
<dbReference type="AlphaFoldDB" id="A0A4P9K4D8"/>
<dbReference type="Pfam" id="PF00394">
    <property type="entry name" value="Cu-oxidase"/>
    <property type="match status" value="1"/>
</dbReference>
<dbReference type="Proteomes" id="UP000304864">
    <property type="component" value="Chromosome"/>
</dbReference>
<feature type="domain" description="Plastocyanin-like" evidence="5">
    <location>
        <begin position="559"/>
        <end position="673"/>
    </location>
</feature>
<keyword evidence="8" id="KW-1185">Reference proteome</keyword>
<dbReference type="Pfam" id="PF07731">
    <property type="entry name" value="Cu-oxidase_2"/>
    <property type="match status" value="1"/>
</dbReference>
<proteinExistence type="predicted"/>
<evidence type="ECO:0000313" key="7">
    <source>
        <dbReference type="EMBL" id="QCU89792.1"/>
    </source>
</evidence>
<protein>
    <submittedName>
        <fullName evidence="7">Copper resistance system multicopper oxidase</fullName>
    </submittedName>
</protein>
<gene>
    <name evidence="7" type="ORF">FE785_03635</name>
</gene>
<dbReference type="InterPro" id="IPR006376">
    <property type="entry name" value="Cu-R_CopA"/>
</dbReference>
<evidence type="ECO:0000259" key="4">
    <source>
        <dbReference type="Pfam" id="PF00394"/>
    </source>
</evidence>
<evidence type="ECO:0000256" key="3">
    <source>
        <dbReference type="ARBA" id="ARBA00023008"/>
    </source>
</evidence>
<evidence type="ECO:0000259" key="5">
    <source>
        <dbReference type="Pfam" id="PF07731"/>
    </source>
</evidence>
<dbReference type="InterPro" id="IPR011706">
    <property type="entry name" value="Cu-oxidase_C"/>
</dbReference>
<dbReference type="Pfam" id="PF07732">
    <property type="entry name" value="Cu-oxidase_3"/>
    <property type="match status" value="1"/>
</dbReference>
<dbReference type="GO" id="GO:0042597">
    <property type="term" value="C:periplasmic space"/>
    <property type="evidence" value="ECO:0007669"/>
    <property type="project" value="InterPro"/>
</dbReference>
<name>A0A4P9K4D8_9GAMM</name>
<dbReference type="InterPro" id="IPR034279">
    <property type="entry name" value="CuRO_3_CopA"/>
</dbReference>
<keyword evidence="3" id="KW-0186">Copper</keyword>
<dbReference type="SUPFAM" id="SSF49503">
    <property type="entry name" value="Cupredoxins"/>
    <property type="match status" value="3"/>
</dbReference>
<feature type="domain" description="Plastocyanin-like" evidence="4">
    <location>
        <begin position="248"/>
        <end position="357"/>
    </location>
</feature>
<sequence length="675" mass="75996">MKTTIHNTQLSRRKFVHGMAVATTAAAVGARIPNALAEDEFISRNTEEFYSQQTLLSGTEFDLTIAEKRVNITGKTRIATLINGSLPAPTLVFREGDTVTLRVKNELDVDSSIHWHGIILPTHMDGVPGFSFDGIKPGETYTYQFTLQQTGTYWYHSHSEYQEQTGVYGAIVVLPRKSEPVHSDYDYVVQLSDWSDTAPETIYANLKKMGDFYNIGQRTVGDFFDEISQFGFSKAWENRKMWNTMKMTDRDISDVSGATYTYLMNGLSPNAHWRAQIEAGKKVRLRFINAAAMTFFDVRIPGLKMTVIAADGNLIQPVQVDEFRIGVAETYDVIIEPEAKQTAYAIFAQSIDRTGYAIGSLTTDTSQIAEAPEMDPLPILTMTDMGMDHSDMQGMDHSGHDMGSMNDTATDHSGHDMGSMSDNPMDSSGHNMETMNNNAIDHSGHDMSKSSYSSPDYRHALASEQMQMGMDVSDVDHSAHSHSAQAMNVDLDSIMMPMNMNPNLPQIEVPRKEGPQIDMRATGASYRLDDPGVGLRNNGRKVLTYADLKNLYPTRHEPKPTKELVLHLTGNMERYMWSIDGIPFDEAPPLKFQYGERIRITFINDTMMNHPMHLHGVWSDLETGDENHIPRKHTIVVQPGAKISYRVTMDARGDWAFHCHMLYHMMGMFRRVQIR</sequence>
<keyword evidence="2" id="KW-0560">Oxidoreductase</keyword>
<dbReference type="GO" id="GO:0005507">
    <property type="term" value="F:copper ion binding"/>
    <property type="evidence" value="ECO:0007669"/>
    <property type="project" value="InterPro"/>
</dbReference>
<reference evidence="7 8" key="1">
    <citation type="submission" date="2019-05" db="EMBL/GenBank/DDBJ databases">
        <title>Thiomicrorhabdus sediminis sp. nov, a novel sulfur-oxidizing bacterium isolated from coastal sediment.</title>
        <authorList>
            <person name="Liu X."/>
        </authorList>
    </citation>
    <scope>NUCLEOTIDE SEQUENCE [LARGE SCALE GENOMIC DNA]</scope>
    <source>
        <strain evidence="7 8">G1</strain>
    </source>
</reference>
<dbReference type="PANTHER" id="PTHR11709:SF394">
    <property type="entry name" value="FI03373P-RELATED"/>
    <property type="match status" value="1"/>
</dbReference>
<dbReference type="NCBIfam" id="TIGR01480">
    <property type="entry name" value="copper_res_A"/>
    <property type="match status" value="1"/>
</dbReference>
<feature type="domain" description="Plastocyanin-like" evidence="6">
    <location>
        <begin position="65"/>
        <end position="177"/>
    </location>
</feature>
<evidence type="ECO:0000256" key="2">
    <source>
        <dbReference type="ARBA" id="ARBA00023002"/>
    </source>
</evidence>
<dbReference type="OrthoDB" id="9757546at2"/>
<organism evidence="7 8">
    <name type="scientific">Thiomicrorhabdus sediminis</name>
    <dbReference type="NCBI Taxonomy" id="2580412"/>
    <lineage>
        <taxon>Bacteria</taxon>
        <taxon>Pseudomonadati</taxon>
        <taxon>Pseudomonadota</taxon>
        <taxon>Gammaproteobacteria</taxon>
        <taxon>Thiotrichales</taxon>
        <taxon>Piscirickettsiaceae</taxon>
        <taxon>Thiomicrorhabdus</taxon>
    </lineage>
</organism>
<dbReference type="Gene3D" id="2.60.40.420">
    <property type="entry name" value="Cupredoxins - blue copper proteins"/>
    <property type="match status" value="3"/>
</dbReference>